<comment type="caution">
    <text evidence="2">The sequence shown here is derived from an EMBL/GenBank/DDBJ whole genome shotgun (WGS) entry which is preliminary data.</text>
</comment>
<feature type="region of interest" description="Disordered" evidence="1">
    <location>
        <begin position="43"/>
        <end position="102"/>
    </location>
</feature>
<dbReference type="EMBL" id="JAPMOS010000420">
    <property type="protein sequence ID" value="KAJ4452668.1"/>
    <property type="molecule type" value="Genomic_DNA"/>
</dbReference>
<reference evidence="2" key="1">
    <citation type="journal article" date="2022" name="bioRxiv">
        <title>Genomics of Preaxostyla Flagellates Illuminates Evolutionary Transitions and the Path Towards Mitochondrial Loss.</title>
        <authorList>
            <person name="Novak L.V.F."/>
            <person name="Treitli S.C."/>
            <person name="Pyrih J."/>
            <person name="Halakuc P."/>
            <person name="Pipaliya S.V."/>
            <person name="Vacek V."/>
            <person name="Brzon O."/>
            <person name="Soukal P."/>
            <person name="Eme L."/>
            <person name="Dacks J.B."/>
            <person name="Karnkowska A."/>
            <person name="Elias M."/>
            <person name="Hampl V."/>
        </authorList>
    </citation>
    <scope>NUCLEOTIDE SEQUENCE</scope>
    <source>
        <strain evidence="2">RCP-MX</strain>
    </source>
</reference>
<evidence type="ECO:0000256" key="1">
    <source>
        <dbReference type="SAM" id="MobiDB-lite"/>
    </source>
</evidence>
<accession>A0ABQ8U0T1</accession>
<dbReference type="Proteomes" id="UP001141327">
    <property type="component" value="Unassembled WGS sequence"/>
</dbReference>
<protein>
    <submittedName>
        <fullName evidence="2">Uncharacterized protein</fullName>
    </submittedName>
</protein>
<evidence type="ECO:0000313" key="3">
    <source>
        <dbReference type="Proteomes" id="UP001141327"/>
    </source>
</evidence>
<organism evidence="2 3">
    <name type="scientific">Paratrimastix pyriformis</name>
    <dbReference type="NCBI Taxonomy" id="342808"/>
    <lineage>
        <taxon>Eukaryota</taxon>
        <taxon>Metamonada</taxon>
        <taxon>Preaxostyla</taxon>
        <taxon>Paratrimastigidae</taxon>
        <taxon>Paratrimastix</taxon>
    </lineage>
</organism>
<keyword evidence="3" id="KW-1185">Reference proteome</keyword>
<proteinExistence type="predicted"/>
<sequence>MGVDVDGKPLVPHRAADAWLGAERQEKSVLDMTLIRIVTRTQPCSGQGPLYTANKPGPRASVPHMQTSLTFHTPGIPPTRGTPDPGPGAPGASRGTLRTGSV</sequence>
<gene>
    <name evidence="2" type="ORF">PAPYR_13104</name>
</gene>
<name>A0ABQ8U0T1_9EUKA</name>
<evidence type="ECO:0000313" key="2">
    <source>
        <dbReference type="EMBL" id="KAJ4452668.1"/>
    </source>
</evidence>